<protein>
    <submittedName>
        <fullName evidence="2">NmrA family transcriptional regulator</fullName>
    </submittedName>
</protein>
<dbReference type="Pfam" id="PF05368">
    <property type="entry name" value="NmrA"/>
    <property type="match status" value="1"/>
</dbReference>
<dbReference type="InterPro" id="IPR051604">
    <property type="entry name" value="Ergot_Alk_Oxidoreductase"/>
</dbReference>
<name>A0A4P2Q4Y3_SORCE</name>
<dbReference type="Gene3D" id="3.40.50.720">
    <property type="entry name" value="NAD(P)-binding Rossmann-like Domain"/>
    <property type="match status" value="1"/>
</dbReference>
<dbReference type="SUPFAM" id="SSF51735">
    <property type="entry name" value="NAD(P)-binding Rossmann-fold domains"/>
    <property type="match status" value="1"/>
</dbReference>
<dbReference type="EMBL" id="CP012670">
    <property type="protein sequence ID" value="AUX24106.1"/>
    <property type="molecule type" value="Genomic_DNA"/>
</dbReference>
<dbReference type="AlphaFoldDB" id="A0A4P2Q4Y3"/>
<reference evidence="2 3" key="1">
    <citation type="submission" date="2015-09" db="EMBL/GenBank/DDBJ databases">
        <title>Sorangium comparison.</title>
        <authorList>
            <person name="Zaburannyi N."/>
            <person name="Bunk B."/>
            <person name="Overmann J."/>
            <person name="Mueller R."/>
        </authorList>
    </citation>
    <scope>NUCLEOTIDE SEQUENCE [LARGE SCALE GENOMIC DNA]</scope>
    <source>
        <strain evidence="2 3">So ceGT47</strain>
    </source>
</reference>
<dbReference type="Proteomes" id="UP000295781">
    <property type="component" value="Chromosome"/>
</dbReference>
<evidence type="ECO:0000259" key="1">
    <source>
        <dbReference type="Pfam" id="PF05368"/>
    </source>
</evidence>
<evidence type="ECO:0000313" key="3">
    <source>
        <dbReference type="Proteomes" id="UP000295781"/>
    </source>
</evidence>
<accession>A0A4P2Q4Y3</accession>
<dbReference type="InterPro" id="IPR036291">
    <property type="entry name" value="NAD(P)-bd_dom_sf"/>
</dbReference>
<feature type="domain" description="NmrA-like" evidence="1">
    <location>
        <begin position="4"/>
        <end position="236"/>
    </location>
</feature>
<dbReference type="OrthoDB" id="319724at2"/>
<sequence length="291" mass="30729">MFFVSGITGQVGGAAARLLLAGGHAVRTLARDPRKAAAWSQKGVDVRRGDFSDAAAVAAAMEGVEGAYLMLPPLLAPAPGFPEAKAIIESFREALRRAPPPRLVVLSSIGSQQSSGLGLITTTHLLEQALCDLPFPTAFLRAGSFLENYTFSLKAAASTGWFDTYRSPTDRPVPMIATEDIGKEVARRLVGGWSGKLIVELGSPMSPDDLARAMSEALGRPVKARSIPRAQWTARLEARGMAPGTTGPFEEMEDSFNSGWIDFGVPGAERVAATVTPAQVFAHARKAGVGI</sequence>
<dbReference type="PANTHER" id="PTHR43162:SF1">
    <property type="entry name" value="PRESTALK A DIFFERENTIATION PROTEIN A"/>
    <property type="match status" value="1"/>
</dbReference>
<dbReference type="InterPro" id="IPR008030">
    <property type="entry name" value="NmrA-like"/>
</dbReference>
<gene>
    <name evidence="2" type="primary">nmrA</name>
    <name evidence="2" type="ORF">SOCEGT47_046390</name>
</gene>
<evidence type="ECO:0000313" key="2">
    <source>
        <dbReference type="EMBL" id="AUX24106.1"/>
    </source>
</evidence>
<dbReference type="Gene3D" id="3.90.25.10">
    <property type="entry name" value="UDP-galactose 4-epimerase, domain 1"/>
    <property type="match status" value="1"/>
</dbReference>
<dbReference type="PANTHER" id="PTHR43162">
    <property type="match status" value="1"/>
</dbReference>
<proteinExistence type="predicted"/>
<dbReference type="RefSeq" id="WP_129349752.1">
    <property type="nucleotide sequence ID" value="NZ_CP012670.1"/>
</dbReference>
<organism evidence="2 3">
    <name type="scientific">Sorangium cellulosum</name>
    <name type="common">Polyangium cellulosum</name>
    <dbReference type="NCBI Taxonomy" id="56"/>
    <lineage>
        <taxon>Bacteria</taxon>
        <taxon>Pseudomonadati</taxon>
        <taxon>Myxococcota</taxon>
        <taxon>Polyangia</taxon>
        <taxon>Polyangiales</taxon>
        <taxon>Polyangiaceae</taxon>
        <taxon>Sorangium</taxon>
    </lineage>
</organism>